<dbReference type="InterPro" id="IPR003779">
    <property type="entry name" value="CMD-like"/>
</dbReference>
<feature type="domain" description="Carboxymuconolactone decarboxylase-like" evidence="1">
    <location>
        <begin position="41"/>
        <end position="109"/>
    </location>
</feature>
<dbReference type="NCBIfam" id="TIGR00778">
    <property type="entry name" value="ahpD_dom"/>
    <property type="match status" value="1"/>
</dbReference>
<dbReference type="Pfam" id="PF02627">
    <property type="entry name" value="CMD"/>
    <property type="match status" value="1"/>
</dbReference>
<dbReference type="AlphaFoldDB" id="A0A653A4S4"/>
<dbReference type="SUPFAM" id="SSF69118">
    <property type="entry name" value="AhpD-like"/>
    <property type="match status" value="1"/>
</dbReference>
<dbReference type="Gene3D" id="1.20.1290.10">
    <property type="entry name" value="AhpD-like"/>
    <property type="match status" value="1"/>
</dbReference>
<gene>
    <name evidence="2" type="ORF">TRIP_B250055</name>
</gene>
<dbReference type="PANTHER" id="PTHR35446:SF2">
    <property type="entry name" value="CARBOXYMUCONOLACTONE DECARBOXYLASE-LIKE DOMAIN-CONTAINING PROTEIN"/>
    <property type="match status" value="1"/>
</dbReference>
<name>A0A653A4S4_UNCDX</name>
<organism evidence="2">
    <name type="scientific">Uncultured Desulfatiglans sp</name>
    <dbReference type="NCBI Taxonomy" id="1748965"/>
    <lineage>
        <taxon>Bacteria</taxon>
        <taxon>Pseudomonadati</taxon>
        <taxon>Thermodesulfobacteriota</taxon>
        <taxon>Desulfobacteria</taxon>
        <taxon>Desulfatiglandales</taxon>
        <taxon>Desulfatiglandaceae</taxon>
        <taxon>Desulfatiglans</taxon>
        <taxon>environmental samples</taxon>
    </lineage>
</organism>
<keyword evidence="2" id="KW-0575">Peroxidase</keyword>
<dbReference type="PANTHER" id="PTHR35446">
    <property type="entry name" value="SI:CH211-175M2.5"/>
    <property type="match status" value="1"/>
</dbReference>
<keyword evidence="2" id="KW-0560">Oxidoreductase</keyword>
<evidence type="ECO:0000313" key="2">
    <source>
        <dbReference type="EMBL" id="VBB42938.1"/>
    </source>
</evidence>
<dbReference type="InterPro" id="IPR004675">
    <property type="entry name" value="AhpD_core"/>
</dbReference>
<dbReference type="InterPro" id="IPR029032">
    <property type="entry name" value="AhpD-like"/>
</dbReference>
<dbReference type="GO" id="GO:0051920">
    <property type="term" value="F:peroxiredoxin activity"/>
    <property type="evidence" value="ECO:0007669"/>
    <property type="project" value="InterPro"/>
</dbReference>
<accession>A0A653A4S4</accession>
<protein>
    <submittedName>
        <fullName evidence="2">Alkylhydroperoxidase AhpD core</fullName>
    </submittedName>
</protein>
<reference evidence="2" key="1">
    <citation type="submission" date="2018-07" db="EMBL/GenBank/DDBJ databases">
        <authorList>
            <consortium name="Genoscope - CEA"/>
            <person name="William W."/>
        </authorList>
    </citation>
    <scope>NUCLEOTIDE SEQUENCE</scope>
    <source>
        <strain evidence="2">IK1</strain>
    </source>
</reference>
<sequence>MAYLDLPPINELEESVRTQLEAVQKKTGEVGEVARILSIRPDIYHATTQLFKTLLVSQTELSKPIKESIAILVSNLNACTMCVGEHERIARMLGMTEKQVDDVLAGIEHMGIPENEKALMEFCVKCAGKENYKMTQKDIDILRDAGYSDSQILEATAVTAYFNYINTISNSLGAGK</sequence>
<evidence type="ECO:0000259" key="1">
    <source>
        <dbReference type="Pfam" id="PF02627"/>
    </source>
</evidence>
<dbReference type="EMBL" id="UPXX01000018">
    <property type="protein sequence ID" value="VBB42938.1"/>
    <property type="molecule type" value="Genomic_DNA"/>
</dbReference>
<dbReference type="NCBIfam" id="TIGR01926">
    <property type="entry name" value="peroxid_rel"/>
    <property type="match status" value="1"/>
</dbReference>
<dbReference type="InterPro" id="IPR010195">
    <property type="entry name" value="Uncharacterised_peroxidase-rel"/>
</dbReference>
<proteinExistence type="predicted"/>